<keyword evidence="9" id="KW-0275">Fatty acid biosynthesis</keyword>
<evidence type="ECO:0000256" key="6">
    <source>
        <dbReference type="ARBA" id="ARBA00022679"/>
    </source>
</evidence>
<evidence type="ECO:0000256" key="9">
    <source>
        <dbReference type="ARBA" id="ARBA00023160"/>
    </source>
</evidence>
<dbReference type="InterPro" id="IPR016039">
    <property type="entry name" value="Thiolase-like"/>
</dbReference>
<feature type="domain" description="Beta-ketoacyl-[acyl-carrier-protein] synthase III C-terminal" evidence="11">
    <location>
        <begin position="238"/>
        <end position="327"/>
    </location>
</feature>
<accession>E6PE60</accession>
<evidence type="ECO:0000256" key="7">
    <source>
        <dbReference type="ARBA" id="ARBA00022832"/>
    </source>
</evidence>
<evidence type="ECO:0000256" key="3">
    <source>
        <dbReference type="ARBA" id="ARBA00012333"/>
    </source>
</evidence>
<evidence type="ECO:0000313" key="13">
    <source>
        <dbReference type="EMBL" id="CBH74745.1"/>
    </source>
</evidence>
<organism evidence="13">
    <name type="scientific">mine drainage metagenome</name>
    <dbReference type="NCBI Taxonomy" id="410659"/>
    <lineage>
        <taxon>unclassified sequences</taxon>
        <taxon>metagenomes</taxon>
        <taxon>ecological metagenomes</taxon>
    </lineage>
</organism>
<comment type="caution">
    <text evidence="13">The sequence shown here is derived from an EMBL/GenBank/DDBJ whole genome shotgun (WGS) entry which is preliminary data.</text>
</comment>
<dbReference type="SUPFAM" id="SSF53901">
    <property type="entry name" value="Thiolase-like"/>
    <property type="match status" value="1"/>
</dbReference>
<dbReference type="InterPro" id="IPR004655">
    <property type="entry name" value="FabH"/>
</dbReference>
<dbReference type="NCBIfam" id="NF006829">
    <property type="entry name" value="PRK09352.1"/>
    <property type="match status" value="1"/>
</dbReference>
<dbReference type="InterPro" id="IPR013747">
    <property type="entry name" value="ACP_syn_III_C"/>
</dbReference>
<keyword evidence="10 13" id="KW-0012">Acyltransferase</keyword>
<dbReference type="EMBL" id="CABL01000002">
    <property type="protein sequence ID" value="CBH74745.1"/>
    <property type="molecule type" value="Genomic_DNA"/>
</dbReference>
<dbReference type="Pfam" id="PF08545">
    <property type="entry name" value="ACP_syn_III"/>
    <property type="match status" value="1"/>
</dbReference>
<evidence type="ECO:0000259" key="12">
    <source>
        <dbReference type="Pfam" id="PF08545"/>
    </source>
</evidence>
<dbReference type="PANTHER" id="PTHR34069:SF2">
    <property type="entry name" value="BETA-KETOACYL-[ACYL-CARRIER-PROTEIN] SYNTHASE III"/>
    <property type="match status" value="1"/>
</dbReference>
<keyword evidence="6 13" id="KW-0808">Transferase</keyword>
<dbReference type="GO" id="GO:0044550">
    <property type="term" value="P:secondary metabolite biosynthetic process"/>
    <property type="evidence" value="ECO:0007669"/>
    <property type="project" value="TreeGrafter"/>
</dbReference>
<name>E6PE60_9ZZZZ</name>
<gene>
    <name evidence="13" type="primary">fabHA</name>
    <name evidence="13" type="ORF">CARN1_1848</name>
</gene>
<dbReference type="InterPro" id="IPR013751">
    <property type="entry name" value="ACP_syn_III_N"/>
</dbReference>
<reference evidence="13" key="1">
    <citation type="submission" date="2009-10" db="EMBL/GenBank/DDBJ databases">
        <title>Diversity of trophic interactions inside an arsenic-rich microbial ecosystem.</title>
        <authorList>
            <person name="Bertin P.N."/>
            <person name="Heinrich-Salmeron A."/>
            <person name="Pelletier E."/>
            <person name="Goulhen-Chollet F."/>
            <person name="Arsene-Ploetze F."/>
            <person name="Gallien S."/>
            <person name="Calteau A."/>
            <person name="Vallenet D."/>
            <person name="Casiot C."/>
            <person name="Chane-Woon-Ming B."/>
            <person name="Giloteaux L."/>
            <person name="Barakat M."/>
            <person name="Bonnefoy V."/>
            <person name="Bruneel O."/>
            <person name="Chandler M."/>
            <person name="Cleiss J."/>
            <person name="Duran R."/>
            <person name="Elbaz-Poulichet F."/>
            <person name="Fonknechten N."/>
            <person name="Lauga B."/>
            <person name="Mornico D."/>
            <person name="Ortet P."/>
            <person name="Schaeffer C."/>
            <person name="Siguier P."/>
            <person name="Alexander Thil Smith A."/>
            <person name="Van Dorsselaer A."/>
            <person name="Weissenbach J."/>
            <person name="Medigue C."/>
            <person name="Le Paslier D."/>
        </authorList>
    </citation>
    <scope>NUCLEOTIDE SEQUENCE</scope>
</reference>
<dbReference type="GO" id="GO:0006633">
    <property type="term" value="P:fatty acid biosynthetic process"/>
    <property type="evidence" value="ECO:0007669"/>
    <property type="project" value="UniProtKB-KW"/>
</dbReference>
<dbReference type="Gene3D" id="3.40.47.10">
    <property type="match status" value="1"/>
</dbReference>
<evidence type="ECO:0000256" key="8">
    <source>
        <dbReference type="ARBA" id="ARBA00023098"/>
    </source>
</evidence>
<dbReference type="PANTHER" id="PTHR34069">
    <property type="entry name" value="3-OXOACYL-[ACYL-CARRIER-PROTEIN] SYNTHASE 3"/>
    <property type="match status" value="1"/>
</dbReference>
<keyword evidence="4" id="KW-0963">Cytoplasm</keyword>
<protein>
    <recommendedName>
        <fullName evidence="3">beta-ketoacyl-[acyl-carrier-protein] synthase III</fullName>
        <ecNumber evidence="3">2.3.1.180</ecNumber>
    </recommendedName>
</protein>
<dbReference type="FunFam" id="3.40.47.10:FF:000004">
    <property type="entry name" value="3-oxoacyl-[acyl-carrier-protein] synthase 3"/>
    <property type="match status" value="1"/>
</dbReference>
<evidence type="ECO:0000256" key="10">
    <source>
        <dbReference type="ARBA" id="ARBA00023315"/>
    </source>
</evidence>
<dbReference type="AlphaFoldDB" id="E6PE60"/>
<dbReference type="HAMAP" id="MF_01815">
    <property type="entry name" value="FabH"/>
    <property type="match status" value="1"/>
</dbReference>
<evidence type="ECO:0000256" key="1">
    <source>
        <dbReference type="ARBA" id="ARBA00005194"/>
    </source>
</evidence>
<keyword evidence="8" id="KW-0443">Lipid metabolism</keyword>
<comment type="pathway">
    <text evidence="1">Lipid metabolism; fatty acid biosynthesis.</text>
</comment>
<keyword evidence="5" id="KW-0444">Lipid biosynthesis</keyword>
<dbReference type="CDD" id="cd00830">
    <property type="entry name" value="KAS_III"/>
    <property type="match status" value="1"/>
</dbReference>
<keyword evidence="7" id="KW-0276">Fatty acid metabolism</keyword>
<sequence>MSLTGVRIAGVGHYAPERVVTNEDFARWLDTSDEWIVSRTGMKRRHWVAPGEATSDLAVAAGRKALAHAGLEASDIDCFIVATVTPDYSFPATGCIVASRLGGVDKPGFDINIACSGFIYGLTTASALIRGGVYKRILLVGAETLTSITNYEDRGSAILFGDGAGAVVLEASEKDSFLSSELGSDGSRPELLFVEAGGSRNPINAENLAERKNFLAMQGREVFKFAVTKMIAATDVALKKANLTRDDLNLLIPHQANKRIVDAAAKYLNMGPDRVVINIHEYGNTSAASIPIALSEAVAAGRVHDNDVIVFVAFGGGLSWGAVTWRWSA</sequence>
<proteinExistence type="inferred from homology"/>
<dbReference type="NCBIfam" id="TIGR00747">
    <property type="entry name" value="fabH"/>
    <property type="match status" value="1"/>
</dbReference>
<evidence type="ECO:0000256" key="5">
    <source>
        <dbReference type="ARBA" id="ARBA00022516"/>
    </source>
</evidence>
<comment type="similarity">
    <text evidence="2">Belongs to the thiolase-like superfamily. FabH family.</text>
</comment>
<dbReference type="EC" id="2.3.1.180" evidence="3"/>
<evidence type="ECO:0000259" key="11">
    <source>
        <dbReference type="Pfam" id="PF08541"/>
    </source>
</evidence>
<feature type="domain" description="Beta-ketoacyl-[acyl-carrier-protein] synthase III N-terminal" evidence="12">
    <location>
        <begin position="109"/>
        <end position="186"/>
    </location>
</feature>
<evidence type="ECO:0000256" key="2">
    <source>
        <dbReference type="ARBA" id="ARBA00008642"/>
    </source>
</evidence>
<dbReference type="GO" id="GO:0033818">
    <property type="term" value="F:beta-ketoacyl-acyl-carrier-protein synthase III activity"/>
    <property type="evidence" value="ECO:0007669"/>
    <property type="project" value="UniProtKB-EC"/>
</dbReference>
<evidence type="ECO:0000256" key="4">
    <source>
        <dbReference type="ARBA" id="ARBA00022490"/>
    </source>
</evidence>
<dbReference type="GO" id="GO:0004315">
    <property type="term" value="F:3-oxoacyl-[acyl-carrier-protein] synthase activity"/>
    <property type="evidence" value="ECO:0007669"/>
    <property type="project" value="InterPro"/>
</dbReference>
<dbReference type="Pfam" id="PF08541">
    <property type="entry name" value="ACP_syn_III_C"/>
    <property type="match status" value="1"/>
</dbReference>